<reference evidence="1" key="1">
    <citation type="submission" date="2014-09" db="EMBL/GenBank/DDBJ databases">
        <authorList>
            <person name="Magalhaes I.L.F."/>
            <person name="Oliveira U."/>
            <person name="Santos F.R."/>
            <person name="Vidigal T.H.D.A."/>
            <person name="Brescovit A.D."/>
            <person name="Santos A.J."/>
        </authorList>
    </citation>
    <scope>NUCLEOTIDE SEQUENCE</scope>
    <source>
        <tissue evidence="1">Shoot tissue taken approximately 20 cm above the soil surface</tissue>
    </source>
</reference>
<proteinExistence type="predicted"/>
<protein>
    <submittedName>
        <fullName evidence="1">Multidrug/pheromone exporter, MDR family, ABC transporter family</fullName>
    </submittedName>
</protein>
<evidence type="ECO:0000313" key="1">
    <source>
        <dbReference type="EMBL" id="JAD33454.1"/>
    </source>
</evidence>
<organism evidence="1">
    <name type="scientific">Arundo donax</name>
    <name type="common">Giant reed</name>
    <name type="synonym">Donax arundinaceus</name>
    <dbReference type="NCBI Taxonomy" id="35708"/>
    <lineage>
        <taxon>Eukaryota</taxon>
        <taxon>Viridiplantae</taxon>
        <taxon>Streptophyta</taxon>
        <taxon>Embryophyta</taxon>
        <taxon>Tracheophyta</taxon>
        <taxon>Spermatophyta</taxon>
        <taxon>Magnoliopsida</taxon>
        <taxon>Liliopsida</taxon>
        <taxon>Poales</taxon>
        <taxon>Poaceae</taxon>
        <taxon>PACMAD clade</taxon>
        <taxon>Arundinoideae</taxon>
        <taxon>Arundineae</taxon>
        <taxon>Arundo</taxon>
    </lineage>
</organism>
<reference evidence="1" key="2">
    <citation type="journal article" date="2015" name="Data Brief">
        <title>Shoot transcriptome of the giant reed, Arundo donax.</title>
        <authorList>
            <person name="Barrero R.A."/>
            <person name="Guerrero F.D."/>
            <person name="Moolhuijzen P."/>
            <person name="Goolsby J.A."/>
            <person name="Tidwell J."/>
            <person name="Bellgard S.E."/>
            <person name="Bellgard M.I."/>
        </authorList>
    </citation>
    <scope>NUCLEOTIDE SEQUENCE</scope>
    <source>
        <tissue evidence="1">Shoot tissue taken approximately 20 cm above the soil surface</tissue>
    </source>
</reference>
<dbReference type="AlphaFoldDB" id="A0A0A8Z234"/>
<sequence length="20" mass="2575">MHAQLHRSFTWCKNYESCWF</sequence>
<name>A0A0A8Z234_ARUDO</name>
<accession>A0A0A8Z234</accession>
<dbReference type="EMBL" id="GBRH01264441">
    <property type="protein sequence ID" value="JAD33454.1"/>
    <property type="molecule type" value="Transcribed_RNA"/>
</dbReference>